<reference evidence="1" key="1">
    <citation type="submission" date="2023-07" db="EMBL/GenBank/DDBJ databases">
        <title>Genomic Encyclopedia of Type Strains, Phase IV (KMG-IV): sequencing the most valuable type-strain genomes for metagenomic binning, comparative biology and taxonomic classification.</title>
        <authorList>
            <person name="Goeker M."/>
        </authorList>
    </citation>
    <scope>NUCLEOTIDE SEQUENCE</scope>
    <source>
        <strain evidence="1">DSM 23947</strain>
    </source>
</reference>
<keyword evidence="2" id="KW-1185">Reference proteome</keyword>
<comment type="caution">
    <text evidence="1">The sequence shown here is derived from an EMBL/GenBank/DDBJ whole genome shotgun (WGS) entry which is preliminary data.</text>
</comment>
<sequence>MEQEKNFNPIVICPICGNQEGIHQVLTAQSNQNVIYQCERCEFERRNIVTKKG</sequence>
<name>A0AAJ1WK71_9BACI</name>
<dbReference type="AlphaFoldDB" id="A0AAJ1WK71"/>
<organism evidence="1 2">
    <name type="scientific">Oikeobacillus pervagus</name>
    <dbReference type="NCBI Taxonomy" id="1325931"/>
    <lineage>
        <taxon>Bacteria</taxon>
        <taxon>Bacillati</taxon>
        <taxon>Bacillota</taxon>
        <taxon>Bacilli</taxon>
        <taxon>Bacillales</taxon>
        <taxon>Bacillaceae</taxon>
        <taxon>Oikeobacillus</taxon>
    </lineage>
</organism>
<dbReference type="EMBL" id="JAUSUC010000011">
    <property type="protein sequence ID" value="MDQ0214816.1"/>
    <property type="molecule type" value="Genomic_DNA"/>
</dbReference>
<protein>
    <submittedName>
        <fullName evidence="1">Zn finger protein</fullName>
    </submittedName>
</protein>
<accession>A0AAJ1WK71</accession>
<dbReference type="Proteomes" id="UP001237207">
    <property type="component" value="Unassembled WGS sequence"/>
</dbReference>
<evidence type="ECO:0000313" key="1">
    <source>
        <dbReference type="EMBL" id="MDQ0214816.1"/>
    </source>
</evidence>
<gene>
    <name evidence="1" type="ORF">J2S13_001213</name>
</gene>
<evidence type="ECO:0000313" key="2">
    <source>
        <dbReference type="Proteomes" id="UP001237207"/>
    </source>
</evidence>
<proteinExistence type="predicted"/>